<dbReference type="GO" id="GO:0005886">
    <property type="term" value="C:plasma membrane"/>
    <property type="evidence" value="ECO:0007669"/>
    <property type="project" value="UniProtKB-SubCell"/>
</dbReference>
<reference evidence="7" key="1">
    <citation type="submission" date="2016-10" db="EMBL/GenBank/DDBJ databases">
        <title>Sequence of Gallionella enrichment culture.</title>
        <authorList>
            <person name="Poehlein A."/>
            <person name="Muehling M."/>
            <person name="Daniel R."/>
        </authorList>
    </citation>
    <scope>NUCLEOTIDE SEQUENCE</scope>
</reference>
<gene>
    <name evidence="7" type="ORF">GALL_345570</name>
</gene>
<keyword evidence="4 6" id="KW-1133">Transmembrane helix</keyword>
<feature type="transmembrane region" description="Helical" evidence="6">
    <location>
        <begin position="122"/>
        <end position="145"/>
    </location>
</feature>
<evidence type="ECO:0000256" key="5">
    <source>
        <dbReference type="ARBA" id="ARBA00023136"/>
    </source>
</evidence>
<evidence type="ECO:0008006" key="8">
    <source>
        <dbReference type="Google" id="ProtNLM"/>
    </source>
</evidence>
<comment type="subcellular location">
    <subcellularLocation>
        <location evidence="1">Cell membrane</location>
        <topology evidence="1">Multi-pass membrane protein</topology>
    </subcellularLocation>
</comment>
<feature type="transmembrane region" description="Helical" evidence="6">
    <location>
        <begin position="228"/>
        <end position="253"/>
    </location>
</feature>
<feature type="transmembrane region" description="Helical" evidence="6">
    <location>
        <begin position="152"/>
        <end position="171"/>
    </location>
</feature>
<keyword evidence="5 6" id="KW-0472">Membrane</keyword>
<evidence type="ECO:0000256" key="1">
    <source>
        <dbReference type="ARBA" id="ARBA00004651"/>
    </source>
</evidence>
<sequence>MSRRPARGRRLLRWVALLAVLFFAVAYVTSSWDGITTSVARLDGHAVLGALGLVGVGLVSAMLSWRAVLGGLGSRLPLLAAARVYFLGQLGKYVPGSVWPILAQAELSNEYGVPRTRAGFAAITQMLIGLVVGIAVAAVSLATAAPGALVTYWWLGVVAAAGVVALVPAVFNRASAVALRLARRTGEQEPLTARSIGASAAWCLVMWLAFGAQIWLMARGLGTTSSTLFALAVGGYALAWVVGFVIIVLPAGAGAREAALVIALAPVLDRDNAIALALVSRFLMLLGDAGGAGIAVVAERLHVHLHPRATPPRPAPSPE</sequence>
<organism evidence="7">
    <name type="scientific">mine drainage metagenome</name>
    <dbReference type="NCBI Taxonomy" id="410659"/>
    <lineage>
        <taxon>unclassified sequences</taxon>
        <taxon>metagenomes</taxon>
        <taxon>ecological metagenomes</taxon>
    </lineage>
</organism>
<proteinExistence type="predicted"/>
<feature type="transmembrane region" description="Helical" evidence="6">
    <location>
        <begin position="191"/>
        <end position="216"/>
    </location>
</feature>
<dbReference type="Pfam" id="PF03706">
    <property type="entry name" value="LPG_synthase_TM"/>
    <property type="match status" value="1"/>
</dbReference>
<dbReference type="EMBL" id="MLJW01000685">
    <property type="protein sequence ID" value="OIQ83634.1"/>
    <property type="molecule type" value="Genomic_DNA"/>
</dbReference>
<protein>
    <recommendedName>
        <fullName evidence="8">Flippase-like domain-containing protein</fullName>
    </recommendedName>
</protein>
<dbReference type="AlphaFoldDB" id="A0A1J5QK15"/>
<keyword evidence="3 6" id="KW-0812">Transmembrane</keyword>
<accession>A0A1J5QK15</accession>
<keyword evidence="2" id="KW-1003">Cell membrane</keyword>
<feature type="transmembrane region" description="Helical" evidence="6">
    <location>
        <begin position="47"/>
        <end position="68"/>
    </location>
</feature>
<name>A0A1J5QK15_9ZZZZ</name>
<comment type="caution">
    <text evidence="7">The sequence shown here is derived from an EMBL/GenBank/DDBJ whole genome shotgun (WGS) entry which is preliminary data.</text>
</comment>
<evidence type="ECO:0000313" key="7">
    <source>
        <dbReference type="EMBL" id="OIQ83634.1"/>
    </source>
</evidence>
<evidence type="ECO:0000256" key="4">
    <source>
        <dbReference type="ARBA" id="ARBA00022989"/>
    </source>
</evidence>
<evidence type="ECO:0000256" key="3">
    <source>
        <dbReference type="ARBA" id="ARBA00022692"/>
    </source>
</evidence>
<evidence type="ECO:0000256" key="6">
    <source>
        <dbReference type="SAM" id="Phobius"/>
    </source>
</evidence>
<evidence type="ECO:0000256" key="2">
    <source>
        <dbReference type="ARBA" id="ARBA00022475"/>
    </source>
</evidence>
<dbReference type="InterPro" id="IPR022791">
    <property type="entry name" value="L-PG_synthase/AglD"/>
</dbReference>